<keyword evidence="2" id="KW-1185">Reference proteome</keyword>
<comment type="caution">
    <text evidence="1">The sequence shown here is derived from an EMBL/GenBank/DDBJ whole genome shotgun (WGS) entry which is preliminary data.</text>
</comment>
<proteinExistence type="predicted"/>
<evidence type="ECO:0000313" key="1">
    <source>
        <dbReference type="EMBL" id="MPC31229.1"/>
    </source>
</evidence>
<evidence type="ECO:0000313" key="2">
    <source>
        <dbReference type="Proteomes" id="UP000324222"/>
    </source>
</evidence>
<dbReference type="Proteomes" id="UP000324222">
    <property type="component" value="Unassembled WGS sequence"/>
</dbReference>
<reference evidence="1 2" key="1">
    <citation type="submission" date="2019-05" db="EMBL/GenBank/DDBJ databases">
        <title>Another draft genome of Portunus trituberculatus and its Hox gene families provides insights of decapod evolution.</title>
        <authorList>
            <person name="Jeong J.-H."/>
            <person name="Song I."/>
            <person name="Kim S."/>
            <person name="Choi T."/>
            <person name="Kim D."/>
            <person name="Ryu S."/>
            <person name="Kim W."/>
        </authorList>
    </citation>
    <scope>NUCLEOTIDE SEQUENCE [LARGE SCALE GENOMIC DNA]</scope>
    <source>
        <tissue evidence="1">Muscle</tissue>
    </source>
</reference>
<accession>A0A5B7ED16</accession>
<sequence length="60" mass="7094">MQDPSFSVETRAKAGQDSLLRHIYLRSDIRTVVHFSQLRISASHIHYTIQIPHWHNTYFS</sequence>
<dbReference type="EMBL" id="VSRR010002393">
    <property type="protein sequence ID" value="MPC31229.1"/>
    <property type="molecule type" value="Genomic_DNA"/>
</dbReference>
<organism evidence="1 2">
    <name type="scientific">Portunus trituberculatus</name>
    <name type="common">Swimming crab</name>
    <name type="synonym">Neptunus trituberculatus</name>
    <dbReference type="NCBI Taxonomy" id="210409"/>
    <lineage>
        <taxon>Eukaryota</taxon>
        <taxon>Metazoa</taxon>
        <taxon>Ecdysozoa</taxon>
        <taxon>Arthropoda</taxon>
        <taxon>Crustacea</taxon>
        <taxon>Multicrustacea</taxon>
        <taxon>Malacostraca</taxon>
        <taxon>Eumalacostraca</taxon>
        <taxon>Eucarida</taxon>
        <taxon>Decapoda</taxon>
        <taxon>Pleocyemata</taxon>
        <taxon>Brachyura</taxon>
        <taxon>Eubrachyura</taxon>
        <taxon>Portunoidea</taxon>
        <taxon>Portunidae</taxon>
        <taxon>Portuninae</taxon>
        <taxon>Portunus</taxon>
    </lineage>
</organism>
<dbReference type="AlphaFoldDB" id="A0A5B7ED16"/>
<gene>
    <name evidence="1" type="ORF">E2C01_024513</name>
</gene>
<protein>
    <submittedName>
        <fullName evidence="1">Uncharacterized protein</fullName>
    </submittedName>
</protein>
<name>A0A5B7ED16_PORTR</name>